<name>A0AAP5QHD2_9BURK</name>
<dbReference type="Proteomes" id="UP001246473">
    <property type="component" value="Unassembled WGS sequence"/>
</dbReference>
<evidence type="ECO:0000313" key="1">
    <source>
        <dbReference type="EMBL" id="MDT8843531.1"/>
    </source>
</evidence>
<protein>
    <submittedName>
        <fullName evidence="1">Uncharacterized protein</fullName>
    </submittedName>
</protein>
<proteinExistence type="predicted"/>
<dbReference type="RefSeq" id="WP_315697566.1">
    <property type="nucleotide sequence ID" value="NZ_JANSLM010000026.1"/>
</dbReference>
<comment type="caution">
    <text evidence="1">The sequence shown here is derived from an EMBL/GenBank/DDBJ whole genome shotgun (WGS) entry which is preliminary data.</text>
</comment>
<sequence length="68" mass="7544">MKRLEYRLCKDRHGAPLVTLDSAMGNGQDIYPATLRALANALLQVADAAEQTQLGKHEHWKSGVIELE</sequence>
<accession>A0AAP5QHD2</accession>
<evidence type="ECO:0000313" key="2">
    <source>
        <dbReference type="Proteomes" id="UP001246473"/>
    </source>
</evidence>
<dbReference type="AlphaFoldDB" id="A0AAP5QHD2"/>
<dbReference type="EMBL" id="JANSLM010000026">
    <property type="protein sequence ID" value="MDT8843531.1"/>
    <property type="molecule type" value="Genomic_DNA"/>
</dbReference>
<reference evidence="1" key="1">
    <citation type="submission" date="2022-08" db="EMBL/GenBank/DDBJ databases">
        <authorList>
            <person name="Kim S.-J."/>
        </authorList>
    </citation>
    <scope>NUCLEOTIDE SEQUENCE</scope>
    <source>
        <strain evidence="1">KJ</strain>
    </source>
</reference>
<organism evidence="1 2">
    <name type="scientific">Paraburkholderia fungorum</name>
    <dbReference type="NCBI Taxonomy" id="134537"/>
    <lineage>
        <taxon>Bacteria</taxon>
        <taxon>Pseudomonadati</taxon>
        <taxon>Pseudomonadota</taxon>
        <taxon>Betaproteobacteria</taxon>
        <taxon>Burkholderiales</taxon>
        <taxon>Burkholderiaceae</taxon>
        <taxon>Paraburkholderia</taxon>
    </lineage>
</organism>
<gene>
    <name evidence="1" type="ORF">ParKJ_39630</name>
</gene>